<evidence type="ECO:0000313" key="2">
    <source>
        <dbReference type="EMBL" id="PRY55201.1"/>
    </source>
</evidence>
<dbReference type="PANTHER" id="PTHR41247:SF1">
    <property type="entry name" value="HTH-TYPE TRANSCRIPTIONAL REPRESSOR YCNK"/>
    <property type="match status" value="1"/>
</dbReference>
<protein>
    <submittedName>
        <fullName evidence="2">Copper chaperone NosL</fullName>
    </submittedName>
</protein>
<dbReference type="PANTHER" id="PTHR41247">
    <property type="entry name" value="HTH-TYPE TRANSCRIPTIONAL REPRESSOR YCNK"/>
    <property type="match status" value="1"/>
</dbReference>
<dbReference type="EMBL" id="PVTH01000001">
    <property type="protein sequence ID" value="PRY55201.1"/>
    <property type="molecule type" value="Genomic_DNA"/>
</dbReference>
<keyword evidence="3" id="KW-1185">Reference proteome</keyword>
<dbReference type="Pfam" id="PF05573">
    <property type="entry name" value="NosL"/>
    <property type="match status" value="1"/>
</dbReference>
<keyword evidence="1" id="KW-0732">Signal</keyword>
<proteinExistence type="predicted"/>
<name>A0A2T0UB81_9SPHI</name>
<dbReference type="Proteomes" id="UP000238034">
    <property type="component" value="Unassembled WGS sequence"/>
</dbReference>
<dbReference type="RefSeq" id="WP_106290436.1">
    <property type="nucleotide sequence ID" value="NZ_PVTH01000001.1"/>
</dbReference>
<sequence>MRKRYSLFLIALVLIISCTQNPEPIAYGRDACDHCKMTIMDQKYGAEIVTKKGKIIKFDAAECMVDFIKSPDSKVDIASDKFMTTDFAHPGTLIDADKSFFLIDRAYQSPMGGNLASFTSMQLAENNLQSADGKVLSWNELLQQTSKN</sequence>
<dbReference type="PROSITE" id="PS51257">
    <property type="entry name" value="PROKAR_LIPOPROTEIN"/>
    <property type="match status" value="1"/>
</dbReference>
<organism evidence="2 3">
    <name type="scientific">Arcticibacter pallidicorallinus</name>
    <dbReference type="NCBI Taxonomy" id="1259464"/>
    <lineage>
        <taxon>Bacteria</taxon>
        <taxon>Pseudomonadati</taxon>
        <taxon>Bacteroidota</taxon>
        <taxon>Sphingobacteriia</taxon>
        <taxon>Sphingobacteriales</taxon>
        <taxon>Sphingobacteriaceae</taxon>
        <taxon>Arcticibacter</taxon>
    </lineage>
</organism>
<dbReference type="InterPro" id="IPR008719">
    <property type="entry name" value="N2O_reductase_NosL"/>
</dbReference>
<gene>
    <name evidence="2" type="ORF">B0I27_101169</name>
</gene>
<comment type="caution">
    <text evidence="2">The sequence shown here is derived from an EMBL/GenBank/DDBJ whole genome shotgun (WGS) entry which is preliminary data.</text>
</comment>
<dbReference type="OrthoDB" id="9792749at2"/>
<reference evidence="2 3" key="1">
    <citation type="submission" date="2018-03" db="EMBL/GenBank/DDBJ databases">
        <title>Genomic Encyclopedia of Type Strains, Phase III (KMG-III): the genomes of soil and plant-associated and newly described type strains.</title>
        <authorList>
            <person name="Whitman W."/>
        </authorList>
    </citation>
    <scope>NUCLEOTIDE SEQUENCE [LARGE SCALE GENOMIC DNA]</scope>
    <source>
        <strain evidence="2 3">CGMCC 1.9313</strain>
    </source>
</reference>
<accession>A0A2T0UB81</accession>
<evidence type="ECO:0000313" key="3">
    <source>
        <dbReference type="Proteomes" id="UP000238034"/>
    </source>
</evidence>
<dbReference type="AlphaFoldDB" id="A0A2T0UB81"/>
<feature type="signal peptide" evidence="1">
    <location>
        <begin position="1"/>
        <end position="22"/>
    </location>
</feature>
<evidence type="ECO:0000256" key="1">
    <source>
        <dbReference type="SAM" id="SignalP"/>
    </source>
</evidence>
<dbReference type="SUPFAM" id="SSF160387">
    <property type="entry name" value="NosL/MerB-like"/>
    <property type="match status" value="1"/>
</dbReference>
<feature type="chain" id="PRO_5015780494" evidence="1">
    <location>
        <begin position="23"/>
        <end position="148"/>
    </location>
</feature>